<organism evidence="1 2">
    <name type="scientific">Giardia muris</name>
    <dbReference type="NCBI Taxonomy" id="5742"/>
    <lineage>
        <taxon>Eukaryota</taxon>
        <taxon>Metamonada</taxon>
        <taxon>Diplomonadida</taxon>
        <taxon>Hexamitidae</taxon>
        <taxon>Giardiinae</taxon>
        <taxon>Giardia</taxon>
    </lineage>
</organism>
<dbReference type="Proteomes" id="UP000315496">
    <property type="component" value="Chromosome 1"/>
</dbReference>
<protein>
    <recommendedName>
        <fullName evidence="3">Glutamyl-tRNA reductase</fullName>
    </recommendedName>
</protein>
<gene>
    <name evidence="1" type="ORF">GMRT_13692</name>
</gene>
<name>A0A4Z1TDR5_GIAMU</name>
<dbReference type="VEuPathDB" id="GiardiaDB:GMRT_13692"/>
<evidence type="ECO:0000313" key="1">
    <source>
        <dbReference type="EMBL" id="TNJ30691.1"/>
    </source>
</evidence>
<sequence>MRRWYAAAALRLLDRPFYAPVRQLVSDDAEACMRFLQRCHEAVNKLEETNTNPSVAVVGTGRLARRVIQEVLLDRKRACKALALGIDSVHAELLQTVGVPVSTDPNTLLRTDLIIVCASATDLGPIRGYIDNYALGQKTVWYANPSSTPSADPSRPVLHDVP</sequence>
<keyword evidence="2" id="KW-1185">Reference proteome</keyword>
<accession>A0A4Z1TDR5</accession>
<comment type="caution">
    <text evidence="1">The sequence shown here is derived from an EMBL/GenBank/DDBJ whole genome shotgun (WGS) entry which is preliminary data.</text>
</comment>
<dbReference type="AlphaFoldDB" id="A0A4Z1TDR5"/>
<dbReference type="EMBL" id="VDLU01000001">
    <property type="protein sequence ID" value="TNJ30691.1"/>
    <property type="molecule type" value="Genomic_DNA"/>
</dbReference>
<evidence type="ECO:0000313" key="2">
    <source>
        <dbReference type="Proteomes" id="UP000315496"/>
    </source>
</evidence>
<proteinExistence type="predicted"/>
<reference evidence="1 2" key="1">
    <citation type="submission" date="2019-05" db="EMBL/GenBank/DDBJ databases">
        <title>The compact genome of Giardia muris reveals important steps in the evolution of intestinal protozoan parasites.</title>
        <authorList>
            <person name="Xu F."/>
            <person name="Jimenez-Gonzalez A."/>
            <person name="Einarsson E."/>
            <person name="Astvaldsson A."/>
            <person name="Peirasmaki D."/>
            <person name="Eckmann L."/>
            <person name="Andersson J.O."/>
            <person name="Svard S.G."/>
            <person name="Jerlstrom-Hultqvist J."/>
        </authorList>
    </citation>
    <scope>NUCLEOTIDE SEQUENCE [LARGE SCALE GENOMIC DNA]</scope>
    <source>
        <strain evidence="1 2">Roberts-Thomson</strain>
    </source>
</reference>
<evidence type="ECO:0008006" key="3">
    <source>
        <dbReference type="Google" id="ProtNLM"/>
    </source>
</evidence>